<comment type="caution">
    <text evidence="3">The sequence shown here is derived from an EMBL/GenBank/DDBJ whole genome shotgun (WGS) entry which is preliminary data.</text>
</comment>
<protein>
    <submittedName>
        <fullName evidence="3">Uncharacterized protein</fullName>
    </submittedName>
</protein>
<evidence type="ECO:0000256" key="2">
    <source>
        <dbReference type="SAM" id="Phobius"/>
    </source>
</evidence>
<feature type="coiled-coil region" evidence="1">
    <location>
        <begin position="28"/>
        <end position="55"/>
    </location>
</feature>
<keyword evidence="1" id="KW-0175">Coiled coil</keyword>
<reference evidence="3" key="1">
    <citation type="journal article" date="2015" name="Nature">
        <title>Complex archaea that bridge the gap between prokaryotes and eukaryotes.</title>
        <authorList>
            <person name="Spang A."/>
            <person name="Saw J.H."/>
            <person name="Jorgensen S.L."/>
            <person name="Zaremba-Niedzwiedzka K."/>
            <person name="Martijn J."/>
            <person name="Lind A.E."/>
            <person name="van Eijk R."/>
            <person name="Schleper C."/>
            <person name="Guy L."/>
            <person name="Ettema T.J."/>
        </authorList>
    </citation>
    <scope>NUCLEOTIDE SEQUENCE</scope>
</reference>
<name>A0A0F9Y7U9_9ZZZZ</name>
<accession>A0A0F9Y7U9</accession>
<evidence type="ECO:0000313" key="3">
    <source>
        <dbReference type="EMBL" id="KKO00729.1"/>
    </source>
</evidence>
<dbReference type="AlphaFoldDB" id="A0A0F9Y7U9"/>
<proteinExistence type="predicted"/>
<dbReference type="EMBL" id="LAZR01000039">
    <property type="protein sequence ID" value="KKO00729.1"/>
    <property type="molecule type" value="Genomic_DNA"/>
</dbReference>
<feature type="transmembrane region" description="Helical" evidence="2">
    <location>
        <begin position="7"/>
        <end position="27"/>
    </location>
</feature>
<evidence type="ECO:0000256" key="1">
    <source>
        <dbReference type="SAM" id="Coils"/>
    </source>
</evidence>
<gene>
    <name evidence="3" type="ORF">LCGC14_0125030</name>
</gene>
<keyword evidence="2" id="KW-0472">Membrane</keyword>
<keyword evidence="2" id="KW-1133">Transmembrane helix</keyword>
<keyword evidence="2" id="KW-0812">Transmembrane</keyword>
<sequence length="433" mass="48378">MEFIRQHLVLIIVGVAVVVIGGLLLTANMSLDDNIQAAVKERENLGNKLRNLYRRPINQEIVDAEEQRVESVKAGLEQVINDSTKWNSRNLEVLAATVVDETGEQETIHAFPIDRAVYTQWGMHLKYNLTTSYIERLKAMLEPLKAATPATEEDVDDAVPVWINNLRATDEWRAAKPDDPALVKQARMAARDAVRQESVRDKLIYADASALDFVFTQPTTDATEKQLWQAQLNLWVTRDVLAAIGKTNDAAITALQQGDPDKTITPSVAQSAVRRLWKLSVFGYTSSAVAAAAPAAGVITAGAEEGPPKRATLTERSASKLYDVVYYQFIVTLPLRHVGELERTLTSINYHTILSVDMQEEVQMPQDLYYYGPDPVLRVTFKCELLLLASWERGSWDAQAKAWSADRPPLMPVSVLRTLPTVALRDEDKERLK</sequence>
<organism evidence="3">
    <name type="scientific">marine sediment metagenome</name>
    <dbReference type="NCBI Taxonomy" id="412755"/>
    <lineage>
        <taxon>unclassified sequences</taxon>
        <taxon>metagenomes</taxon>
        <taxon>ecological metagenomes</taxon>
    </lineage>
</organism>